<dbReference type="PRINTS" id="PR00219">
    <property type="entry name" value="SYNAPTOBREVN"/>
</dbReference>
<feature type="domain" description="V-SNARE coiled-coil homology" evidence="3">
    <location>
        <begin position="6"/>
        <end position="66"/>
    </location>
</feature>
<dbReference type="EMBL" id="LWCA01000001">
    <property type="protein sequence ID" value="OAF72189.1"/>
    <property type="molecule type" value="Genomic_DNA"/>
</dbReference>
<sequence length="98" mass="11301">MENKEYIDEMQNQIKSTKEQMSRNVEMATKRGDDLNQLDQRTHNLQESANVFTGNATKIKRKMWLEHKKTQAIIGIVVAAFILLVIIVIVVNTTNKNE</sequence>
<keyword evidence="5" id="KW-1185">Reference proteome</keyword>
<reference evidence="4 5" key="1">
    <citation type="submission" date="2016-04" db="EMBL/GenBank/DDBJ databases">
        <title>The genome of Intoshia linei affirms orthonectids as highly simplified spiralians.</title>
        <authorList>
            <person name="Mikhailov K.V."/>
            <person name="Slusarev G.S."/>
            <person name="Nikitin M.A."/>
            <person name="Logacheva M.D."/>
            <person name="Penin A."/>
            <person name="Aleoshin V."/>
            <person name="Panchin Y.V."/>
        </authorList>
    </citation>
    <scope>NUCLEOTIDE SEQUENCE [LARGE SCALE GENOMIC DNA]</scope>
    <source>
        <strain evidence="4">Intl2013</strain>
        <tissue evidence="4">Whole animal</tissue>
    </source>
</reference>
<protein>
    <recommendedName>
        <fullName evidence="3">V-SNARE coiled-coil homology domain-containing protein</fullName>
    </recommendedName>
</protein>
<evidence type="ECO:0000256" key="2">
    <source>
        <dbReference type="SAM" id="Phobius"/>
    </source>
</evidence>
<dbReference type="Gene3D" id="1.20.5.110">
    <property type="match status" value="1"/>
</dbReference>
<evidence type="ECO:0000313" key="5">
    <source>
        <dbReference type="Proteomes" id="UP000078046"/>
    </source>
</evidence>
<keyword evidence="2" id="KW-1133">Transmembrane helix</keyword>
<organism evidence="4 5">
    <name type="scientific">Intoshia linei</name>
    <dbReference type="NCBI Taxonomy" id="1819745"/>
    <lineage>
        <taxon>Eukaryota</taxon>
        <taxon>Metazoa</taxon>
        <taxon>Spiralia</taxon>
        <taxon>Lophotrochozoa</taxon>
        <taxon>Mesozoa</taxon>
        <taxon>Orthonectida</taxon>
        <taxon>Rhopaluridae</taxon>
        <taxon>Intoshia</taxon>
    </lineage>
</organism>
<dbReference type="GO" id="GO:0016020">
    <property type="term" value="C:membrane"/>
    <property type="evidence" value="ECO:0007669"/>
    <property type="project" value="InterPro"/>
</dbReference>
<dbReference type="InterPro" id="IPR042855">
    <property type="entry name" value="V_SNARE_CC"/>
</dbReference>
<dbReference type="CDD" id="cd15843">
    <property type="entry name" value="R-SNARE"/>
    <property type="match status" value="1"/>
</dbReference>
<dbReference type="InterPro" id="IPR001388">
    <property type="entry name" value="Synaptobrevin-like"/>
</dbReference>
<dbReference type="OrthoDB" id="190375at2759"/>
<dbReference type="Pfam" id="PF00957">
    <property type="entry name" value="Synaptobrevin"/>
    <property type="match status" value="1"/>
</dbReference>
<dbReference type="Proteomes" id="UP000078046">
    <property type="component" value="Unassembled WGS sequence"/>
</dbReference>
<keyword evidence="2" id="KW-0812">Transmembrane</keyword>
<evidence type="ECO:0000256" key="1">
    <source>
        <dbReference type="PROSITE-ProRule" id="PRU00290"/>
    </source>
</evidence>
<dbReference type="SUPFAM" id="SSF58038">
    <property type="entry name" value="SNARE fusion complex"/>
    <property type="match status" value="1"/>
</dbReference>
<dbReference type="PROSITE" id="PS50892">
    <property type="entry name" value="V_SNARE"/>
    <property type="match status" value="1"/>
</dbReference>
<dbReference type="InterPro" id="IPR016444">
    <property type="entry name" value="Synaptobrevin/VAMP"/>
</dbReference>
<dbReference type="PANTHER" id="PTHR45701">
    <property type="entry name" value="SYNAPTOBREVIN FAMILY MEMBER"/>
    <property type="match status" value="1"/>
</dbReference>
<feature type="transmembrane region" description="Helical" evidence="2">
    <location>
        <begin position="70"/>
        <end position="91"/>
    </location>
</feature>
<gene>
    <name evidence="4" type="ORF">A3Q56_00004</name>
</gene>
<accession>A0A177BD13</accession>
<proteinExistence type="predicted"/>
<evidence type="ECO:0000313" key="4">
    <source>
        <dbReference type="EMBL" id="OAF72189.1"/>
    </source>
</evidence>
<dbReference type="GO" id="GO:0016192">
    <property type="term" value="P:vesicle-mediated transport"/>
    <property type="evidence" value="ECO:0007669"/>
    <property type="project" value="InterPro"/>
</dbReference>
<keyword evidence="2" id="KW-0472">Membrane</keyword>
<dbReference type="AlphaFoldDB" id="A0A177BD13"/>
<name>A0A177BD13_9BILA</name>
<comment type="caution">
    <text evidence="4">The sequence shown here is derived from an EMBL/GenBank/DDBJ whole genome shotgun (WGS) entry which is preliminary data.</text>
</comment>
<evidence type="ECO:0000259" key="3">
    <source>
        <dbReference type="PROSITE" id="PS50892"/>
    </source>
</evidence>
<keyword evidence="1" id="KW-0175">Coiled coil</keyword>